<dbReference type="Proteomes" id="UP001189429">
    <property type="component" value="Unassembled WGS sequence"/>
</dbReference>
<accession>A0ABN9PZS2</accession>
<evidence type="ECO:0000313" key="3">
    <source>
        <dbReference type="Proteomes" id="UP001189429"/>
    </source>
</evidence>
<protein>
    <recommendedName>
        <fullName evidence="4">DNA-(apurinic or apyrimidinic site) endonuclease</fullName>
    </recommendedName>
</protein>
<name>A0ABN9PZS2_9DINO</name>
<evidence type="ECO:0000256" key="1">
    <source>
        <dbReference type="SAM" id="MobiDB-lite"/>
    </source>
</evidence>
<dbReference type="EMBL" id="CAUYUJ010002030">
    <property type="protein sequence ID" value="CAK0798846.1"/>
    <property type="molecule type" value="Genomic_DNA"/>
</dbReference>
<organism evidence="2 3">
    <name type="scientific">Prorocentrum cordatum</name>
    <dbReference type="NCBI Taxonomy" id="2364126"/>
    <lineage>
        <taxon>Eukaryota</taxon>
        <taxon>Sar</taxon>
        <taxon>Alveolata</taxon>
        <taxon>Dinophyceae</taxon>
        <taxon>Prorocentrales</taxon>
        <taxon>Prorocentraceae</taxon>
        <taxon>Prorocentrum</taxon>
    </lineage>
</organism>
<comment type="caution">
    <text evidence="2">The sequence shown here is derived from an EMBL/GenBank/DDBJ whole genome shotgun (WGS) entry which is preliminary data.</text>
</comment>
<feature type="non-terminal residue" evidence="2">
    <location>
        <position position="213"/>
    </location>
</feature>
<reference evidence="2" key="1">
    <citation type="submission" date="2023-10" db="EMBL/GenBank/DDBJ databases">
        <authorList>
            <person name="Chen Y."/>
            <person name="Shah S."/>
            <person name="Dougan E. K."/>
            <person name="Thang M."/>
            <person name="Chan C."/>
        </authorList>
    </citation>
    <scope>NUCLEOTIDE SEQUENCE [LARGE SCALE GENOMIC DNA]</scope>
</reference>
<sequence>VVELAQYFDDLTSQHEKSQVPAPRQWADHDFPPVGQKPEDEMEVSEAVAPSGAAPPAPPTAVQVPCPTDEELDGATPMDQTQSLAVANGVAEIQGAQGPEAKKARAAAMAAEAAAGATGATDTKLAGVVIEAPGVPTFGLVSAYFQASAGLNETNLNLLATLGQTQDLVGRPLLVAGDFNLQPERLQKGTDFLTRATMAVAAPKAATYYTKKT</sequence>
<evidence type="ECO:0000313" key="2">
    <source>
        <dbReference type="EMBL" id="CAK0798846.1"/>
    </source>
</evidence>
<proteinExistence type="predicted"/>
<evidence type="ECO:0008006" key="4">
    <source>
        <dbReference type="Google" id="ProtNLM"/>
    </source>
</evidence>
<feature type="non-terminal residue" evidence="2">
    <location>
        <position position="1"/>
    </location>
</feature>
<feature type="region of interest" description="Disordered" evidence="1">
    <location>
        <begin position="1"/>
        <end position="76"/>
    </location>
</feature>
<gene>
    <name evidence="2" type="ORF">PCOR1329_LOCUS7492</name>
</gene>
<keyword evidence="3" id="KW-1185">Reference proteome</keyword>